<feature type="domain" description="Phage terminase large subunit GpA ATPase" evidence="1">
    <location>
        <begin position="56"/>
        <end position="313"/>
    </location>
</feature>
<protein>
    <submittedName>
        <fullName evidence="3">Terminase large subunit</fullName>
    </submittedName>
</protein>
<accession>A0A8S5P404</accession>
<dbReference type="Pfam" id="PF05876">
    <property type="entry name" value="GpA_ATPase"/>
    <property type="match status" value="1"/>
</dbReference>
<dbReference type="InterPro" id="IPR046453">
    <property type="entry name" value="GpA_ATPase"/>
</dbReference>
<dbReference type="GO" id="GO:0004519">
    <property type="term" value="F:endonuclease activity"/>
    <property type="evidence" value="ECO:0007669"/>
    <property type="project" value="InterPro"/>
</dbReference>
<dbReference type="Pfam" id="PF20454">
    <property type="entry name" value="GpA_nuclease"/>
    <property type="match status" value="1"/>
</dbReference>
<dbReference type="EMBL" id="BK015334">
    <property type="protein sequence ID" value="DAE01831.1"/>
    <property type="molecule type" value="Genomic_DNA"/>
</dbReference>
<name>A0A8S5P404_9CAUD</name>
<evidence type="ECO:0000259" key="1">
    <source>
        <dbReference type="Pfam" id="PF05876"/>
    </source>
</evidence>
<dbReference type="GO" id="GO:0016887">
    <property type="term" value="F:ATP hydrolysis activity"/>
    <property type="evidence" value="ECO:0007669"/>
    <property type="project" value="InterPro"/>
</dbReference>
<evidence type="ECO:0000259" key="2">
    <source>
        <dbReference type="Pfam" id="PF20454"/>
    </source>
</evidence>
<sequence>MGRKTMQTTMADMQARMAETVARVLRQACRKWAPPRKIKTRDWANKYRYLSSIEAARPGKYVLDVTPYLAWENSPLDALDDPSVQVVVCQKSAQVAWTSGVLGNFLGKSIDTEPSPILVLFPKEGAAKEYMDEKFVPMVEATPALREKVDTRIRAQGQRQLFKKFPGGFLKLVGSNSPASVKSSPVPIVCVEEPDDCNLNLRGQGDSIKLAKERTKTYRRPKIVLGGTPTIAGVSTIAAEMELSDKRVGMVPCHECGEAHVLSFDYLSCDEDPNGNHPVFGKKLPETAHYTCPNCGAVWNDMQKNRNVRRGWWQATAPFHGTAGFYLNELYSPFPGSVFSELMKKWLTAQYEADNGDISPMIAFVNSSIGIPFEMTNDGVKEDELAERGEDYAENTVPRGGLILTMGVDVQHDRLAVIIRAWGRGEESWLIWWGEIHGNTVDVKSDVWRKLAEMIFQTAYKHETGAGMKIAAVSIDSSDGNTSDAVYHFVRGCRGVKAVNVMAVKGSTNPDKEIFSRARAIDLKHKNTKADKFGVQVYSVGVSRAKDLLIDEHARINLEGSGAGRMHFYSGVRADYCGQLLSEIKVPSRMNKHKKVWQKKVGVRNEALDCEVYALHAARSLGTHTMSATRWALYESALLQSELFSEPKAEADQVVGSETGHKNSSGYSAVNRRKRGSNFATNF</sequence>
<evidence type="ECO:0000313" key="3">
    <source>
        <dbReference type="EMBL" id="DAE01831.1"/>
    </source>
</evidence>
<proteinExistence type="predicted"/>
<dbReference type="InterPro" id="IPR046454">
    <property type="entry name" value="GpA_endonuclease"/>
</dbReference>
<reference evidence="3" key="1">
    <citation type="journal article" date="2021" name="Proc. Natl. Acad. Sci. U.S.A.">
        <title>A Catalog of Tens of Thousands of Viruses from Human Metagenomes Reveals Hidden Associations with Chronic Diseases.</title>
        <authorList>
            <person name="Tisza M.J."/>
            <person name="Buck C.B."/>
        </authorList>
    </citation>
    <scope>NUCLEOTIDE SEQUENCE</scope>
    <source>
        <strain evidence="3">CtD8022</strain>
    </source>
</reference>
<organism evidence="3">
    <name type="scientific">Myoviridae sp. ctD8022</name>
    <dbReference type="NCBI Taxonomy" id="2825056"/>
    <lineage>
        <taxon>Viruses</taxon>
        <taxon>Duplodnaviria</taxon>
        <taxon>Heunggongvirae</taxon>
        <taxon>Uroviricota</taxon>
        <taxon>Caudoviricetes</taxon>
    </lineage>
</organism>
<feature type="domain" description="Terminase large subunit GpA endonuclease" evidence="2">
    <location>
        <begin position="322"/>
        <end position="625"/>
    </location>
</feature>